<evidence type="ECO:0000256" key="2">
    <source>
        <dbReference type="ARBA" id="ARBA00022729"/>
    </source>
</evidence>
<gene>
    <name evidence="6" type="ORF">BRCON_2601</name>
</gene>
<keyword evidence="5" id="KW-0449">Lipoprotein</keyword>
<evidence type="ECO:0000256" key="5">
    <source>
        <dbReference type="ARBA" id="ARBA00023288"/>
    </source>
</evidence>
<evidence type="ECO:0000256" key="3">
    <source>
        <dbReference type="ARBA" id="ARBA00023136"/>
    </source>
</evidence>
<dbReference type="Pfam" id="PF01547">
    <property type="entry name" value="SBP_bac_1"/>
    <property type="match status" value="1"/>
</dbReference>
<dbReference type="Proteomes" id="UP000262583">
    <property type="component" value="Chromosome"/>
</dbReference>
<dbReference type="SUPFAM" id="SSF53850">
    <property type="entry name" value="Periplasmic binding protein-like II"/>
    <property type="match status" value="1"/>
</dbReference>
<dbReference type="InterPro" id="IPR006059">
    <property type="entry name" value="SBP"/>
</dbReference>
<sequence>MATAALLAGCEQKSDSPSPGKTLVRYARWGLPEEIRAEEGLLKVFEKENPDIQVKIEYCSWGEYWNKLQAQMAAGSAPDVFLLNGGYANDYAARGQLENLRPWLEKDTSVSLSAFYPQTVDIFQFDNGLWGMPRDCNTVAMYINKSLFEKFGVELPKPDWTWQDFLEKARKLTKDENGDGRNDIFGFNAGYDSMEVHWGYWVWQNGGQILNIERTKCLLNEPAAIEALEFYAGLVTKEKVAPDTAQSSTFGSNIFLTNRVAMSAEGSWMLKAFSEAQHFKWAIVPLPQGKKKAAPVNGLANAMYAKSKNKPAAWRLIKFFASRPYQELLARSGTSIPAMRAVAESEVYLDHKVEGKEYFLEQLKYARPLDFTRGFGKWEDAIRSELELVWLGKKDVAAAARDAAKKVDGILAQEQKHGTNK</sequence>
<evidence type="ECO:0000256" key="4">
    <source>
        <dbReference type="ARBA" id="ARBA00023139"/>
    </source>
</evidence>
<dbReference type="PANTHER" id="PTHR43649:SF33">
    <property type="entry name" value="POLYGALACTURONAN_RHAMNOGALACTURONAN-BINDING PROTEIN YTCQ"/>
    <property type="match status" value="1"/>
</dbReference>
<dbReference type="KEGG" id="schv:BRCON_2601"/>
<keyword evidence="2" id="KW-0732">Signal</keyword>
<dbReference type="InterPro" id="IPR050490">
    <property type="entry name" value="Bact_solute-bd_prot1"/>
</dbReference>
<proteinExistence type="predicted"/>
<dbReference type="EMBL" id="CP030759">
    <property type="protein sequence ID" value="AXA37343.1"/>
    <property type="molecule type" value="Genomic_DNA"/>
</dbReference>
<dbReference type="CDD" id="cd13585">
    <property type="entry name" value="PBP2_TMBP_like"/>
    <property type="match status" value="1"/>
</dbReference>
<keyword evidence="1" id="KW-1003">Cell membrane</keyword>
<dbReference type="Gene3D" id="3.40.190.10">
    <property type="entry name" value="Periplasmic binding protein-like II"/>
    <property type="match status" value="1"/>
</dbReference>
<name>A0A2Z4YA85_SUMC1</name>
<accession>A0A2Z4YA85</accession>
<reference evidence="6 7" key="1">
    <citation type="submission" date="2018-05" db="EMBL/GenBank/DDBJ databases">
        <title>A metagenomic window into the 2 km-deep terrestrial subsurface aquifer revealed taxonomically and functionally diverse microbial community comprising novel uncultured bacterial lineages.</title>
        <authorList>
            <person name="Kadnikov V.V."/>
            <person name="Mardanov A.V."/>
            <person name="Beletsky A.V."/>
            <person name="Banks D."/>
            <person name="Pimenov N.V."/>
            <person name="Frank Y.A."/>
            <person name="Karnachuk O.V."/>
            <person name="Ravin N.V."/>
        </authorList>
    </citation>
    <scope>NUCLEOTIDE SEQUENCE [LARGE SCALE GENOMIC DNA]</scope>
    <source>
        <strain evidence="6">BY</strain>
    </source>
</reference>
<evidence type="ECO:0000313" key="7">
    <source>
        <dbReference type="Proteomes" id="UP000262583"/>
    </source>
</evidence>
<protein>
    <submittedName>
        <fullName evidence="6">N-Acetyl-D-glucosamine ABC transport system, sugar-binding protein</fullName>
    </submittedName>
</protein>
<organism evidence="6 7">
    <name type="scientific">Sumerlaea chitinivorans</name>
    <dbReference type="NCBI Taxonomy" id="2250252"/>
    <lineage>
        <taxon>Bacteria</taxon>
        <taxon>Candidatus Sumerlaeota</taxon>
        <taxon>Candidatus Sumerlaeia</taxon>
        <taxon>Candidatus Sumerlaeales</taxon>
        <taxon>Candidatus Sumerlaeaceae</taxon>
        <taxon>Candidatus Sumerlaea</taxon>
    </lineage>
</organism>
<evidence type="ECO:0000256" key="1">
    <source>
        <dbReference type="ARBA" id="ARBA00022475"/>
    </source>
</evidence>
<dbReference type="AlphaFoldDB" id="A0A2Z4YA85"/>
<dbReference type="PANTHER" id="PTHR43649">
    <property type="entry name" value="ARABINOSE-BINDING PROTEIN-RELATED"/>
    <property type="match status" value="1"/>
</dbReference>
<keyword evidence="4" id="KW-0564">Palmitate</keyword>
<evidence type="ECO:0000313" key="6">
    <source>
        <dbReference type="EMBL" id="AXA37343.1"/>
    </source>
</evidence>
<keyword evidence="3" id="KW-0472">Membrane</keyword>